<dbReference type="InterPro" id="IPR001623">
    <property type="entry name" value="DnaJ_domain"/>
</dbReference>
<dbReference type="InterPro" id="IPR051948">
    <property type="entry name" value="Hsp70_co-chaperone_J-domain"/>
</dbReference>
<keyword evidence="2" id="KW-0812">Transmembrane</keyword>
<dbReference type="Proteomes" id="UP000537126">
    <property type="component" value="Unassembled WGS sequence"/>
</dbReference>
<dbReference type="PANTHER" id="PTHR44360">
    <property type="entry name" value="DNAJ HOMOLOG SUBFAMILY B MEMBER 9"/>
    <property type="match status" value="1"/>
</dbReference>
<dbReference type="Pfam" id="PF00226">
    <property type="entry name" value="DnaJ"/>
    <property type="match status" value="1"/>
</dbReference>
<organism evidence="4 5">
    <name type="scientific">Thermonema lapsum</name>
    <dbReference type="NCBI Taxonomy" id="28195"/>
    <lineage>
        <taxon>Bacteria</taxon>
        <taxon>Pseudomonadati</taxon>
        <taxon>Bacteroidota</taxon>
        <taxon>Cytophagia</taxon>
        <taxon>Cytophagales</taxon>
        <taxon>Thermonemataceae</taxon>
        <taxon>Thermonema</taxon>
    </lineage>
</organism>
<dbReference type="Gene3D" id="1.10.287.110">
    <property type="entry name" value="DnaJ domain"/>
    <property type="match status" value="1"/>
</dbReference>
<comment type="caution">
    <text evidence="4">The sequence shown here is derived from an EMBL/GenBank/DDBJ whole genome shotgun (WGS) entry which is preliminary data.</text>
</comment>
<keyword evidence="2" id="KW-1133">Transmembrane helix</keyword>
<evidence type="ECO:0000259" key="3">
    <source>
        <dbReference type="PROSITE" id="PS50076"/>
    </source>
</evidence>
<keyword evidence="5" id="KW-1185">Reference proteome</keyword>
<keyword evidence="2" id="KW-0472">Membrane</keyword>
<dbReference type="GO" id="GO:0051087">
    <property type="term" value="F:protein-folding chaperone binding"/>
    <property type="evidence" value="ECO:0007669"/>
    <property type="project" value="TreeGrafter"/>
</dbReference>
<protein>
    <recommendedName>
        <fullName evidence="3">J domain-containing protein</fullName>
    </recommendedName>
</protein>
<dbReference type="AlphaFoldDB" id="A0A846MMY0"/>
<dbReference type="PROSITE" id="PS50076">
    <property type="entry name" value="DNAJ_2"/>
    <property type="match status" value="1"/>
</dbReference>
<dbReference type="EMBL" id="JAASRN010000001">
    <property type="protein sequence ID" value="NIK72903.1"/>
    <property type="molecule type" value="Genomic_DNA"/>
</dbReference>
<accession>A0A846MMY0</accession>
<evidence type="ECO:0000313" key="5">
    <source>
        <dbReference type="Proteomes" id="UP000537126"/>
    </source>
</evidence>
<feature type="domain" description="J" evidence="3">
    <location>
        <begin position="3"/>
        <end position="65"/>
    </location>
</feature>
<name>A0A846MMY0_9BACT</name>
<evidence type="ECO:0000313" key="4">
    <source>
        <dbReference type="EMBL" id="NIK72903.1"/>
    </source>
</evidence>
<dbReference type="CDD" id="cd06257">
    <property type="entry name" value="DnaJ"/>
    <property type="match status" value="1"/>
</dbReference>
<dbReference type="GO" id="GO:0036503">
    <property type="term" value="P:ERAD pathway"/>
    <property type="evidence" value="ECO:0007669"/>
    <property type="project" value="TreeGrafter"/>
</dbReference>
<dbReference type="InterPro" id="IPR036869">
    <property type="entry name" value="J_dom_sf"/>
</dbReference>
<sequence length="264" mass="31358">MDDYYKILGVRRDATPEEIKQAYRKLAKKYHPDVNPQGTEQFKKINEAYKVLSNEHLRAQYNYQQDFLYVQWAHIIEQERQNKQKAWRAFFEKQANQEKVRRQYGEQMGFLALIIILLNLIICSPFIYLLDKKSKEKEWKEQQAKFADGDLLYISDKQRIYLPAPGHPDRYAIELNKFDSTTVWLLHKKQTPVSSPFIKDYQIILQSMHKDLFLAIIAMEQGNVPLAQKIMNDYLMEQNSAYGWIHYPNPRAPFAKGMKALYQK</sequence>
<dbReference type="GO" id="GO:0051787">
    <property type="term" value="F:misfolded protein binding"/>
    <property type="evidence" value="ECO:0007669"/>
    <property type="project" value="TreeGrafter"/>
</dbReference>
<dbReference type="PANTHER" id="PTHR44360:SF1">
    <property type="entry name" value="DNAJ HOMOLOG SUBFAMILY B MEMBER 9"/>
    <property type="match status" value="1"/>
</dbReference>
<proteinExistence type="predicted"/>
<dbReference type="SMART" id="SM00271">
    <property type="entry name" value="DnaJ"/>
    <property type="match status" value="1"/>
</dbReference>
<dbReference type="PRINTS" id="PR00625">
    <property type="entry name" value="JDOMAIN"/>
</dbReference>
<feature type="transmembrane region" description="Helical" evidence="2">
    <location>
        <begin position="108"/>
        <end position="130"/>
    </location>
</feature>
<keyword evidence="1" id="KW-0143">Chaperone</keyword>
<evidence type="ECO:0000256" key="2">
    <source>
        <dbReference type="SAM" id="Phobius"/>
    </source>
</evidence>
<dbReference type="RefSeq" id="WP_166918193.1">
    <property type="nucleotide sequence ID" value="NZ_JAASRN010000001.1"/>
</dbReference>
<gene>
    <name evidence="4" type="ORF">FHS56_000389</name>
</gene>
<evidence type="ECO:0000256" key="1">
    <source>
        <dbReference type="ARBA" id="ARBA00023186"/>
    </source>
</evidence>
<dbReference type="SUPFAM" id="SSF46565">
    <property type="entry name" value="Chaperone J-domain"/>
    <property type="match status" value="1"/>
</dbReference>
<reference evidence="4 5" key="1">
    <citation type="submission" date="2020-03" db="EMBL/GenBank/DDBJ databases">
        <title>Genomic Encyclopedia of Type Strains, Phase IV (KMG-IV): sequencing the most valuable type-strain genomes for metagenomic binning, comparative biology and taxonomic classification.</title>
        <authorList>
            <person name="Goeker M."/>
        </authorList>
    </citation>
    <scope>NUCLEOTIDE SEQUENCE [LARGE SCALE GENOMIC DNA]</scope>
    <source>
        <strain evidence="4 5">DSM 5718</strain>
    </source>
</reference>